<accession>A0A7H0SPQ1</accession>
<dbReference type="KEGG" id="cpoy:GP475_07660"/>
<name>A0A7H0SPQ1_9CORY</name>
<keyword evidence="1" id="KW-1133">Transmembrane helix</keyword>
<evidence type="ECO:0000313" key="3">
    <source>
        <dbReference type="Proteomes" id="UP000516320"/>
    </source>
</evidence>
<proteinExistence type="predicted"/>
<dbReference type="EMBL" id="CP046884">
    <property type="protein sequence ID" value="QNQ90526.1"/>
    <property type="molecule type" value="Genomic_DNA"/>
</dbReference>
<keyword evidence="1" id="KW-0472">Membrane</keyword>
<dbReference type="AlphaFoldDB" id="A0A7H0SPQ1"/>
<sequence length="166" mass="17524">MLRPFSLSLAGVFSAYLIGGIIWGLVLRPPLHGTREADGIAIHSTVGSSPEFLGFLGFTGLSILIAGVVTFITFSRARPSLALMCWLVVLTFLGGYIFVLAGDFFGHLRYPLGDFNSIPEGEDVLLLPAASPGLGAHLGAPFIAALSYWSGLLLEPAPRSLPSAHS</sequence>
<feature type="transmembrane region" description="Helical" evidence="1">
    <location>
        <begin position="81"/>
        <end position="105"/>
    </location>
</feature>
<evidence type="ECO:0008006" key="4">
    <source>
        <dbReference type="Google" id="ProtNLM"/>
    </source>
</evidence>
<feature type="transmembrane region" description="Helical" evidence="1">
    <location>
        <begin position="7"/>
        <end position="26"/>
    </location>
</feature>
<evidence type="ECO:0000313" key="2">
    <source>
        <dbReference type="EMBL" id="QNQ90526.1"/>
    </source>
</evidence>
<gene>
    <name evidence="2" type="ORF">GP475_07660</name>
</gene>
<evidence type="ECO:0000256" key="1">
    <source>
        <dbReference type="SAM" id="Phobius"/>
    </source>
</evidence>
<organism evidence="2 3">
    <name type="scientific">Corynebacterium poyangense</name>
    <dbReference type="NCBI Taxonomy" id="2684405"/>
    <lineage>
        <taxon>Bacteria</taxon>
        <taxon>Bacillati</taxon>
        <taxon>Actinomycetota</taxon>
        <taxon>Actinomycetes</taxon>
        <taxon>Mycobacteriales</taxon>
        <taxon>Corynebacteriaceae</taxon>
        <taxon>Corynebacterium</taxon>
    </lineage>
</organism>
<keyword evidence="3" id="KW-1185">Reference proteome</keyword>
<keyword evidence="1" id="KW-0812">Transmembrane</keyword>
<dbReference type="Proteomes" id="UP000516320">
    <property type="component" value="Chromosome"/>
</dbReference>
<feature type="transmembrane region" description="Helical" evidence="1">
    <location>
        <begin position="52"/>
        <end position="74"/>
    </location>
</feature>
<reference evidence="2 3" key="1">
    <citation type="submission" date="2019-12" db="EMBL/GenBank/DDBJ databases">
        <title>Corynebacterium sp. nov., isolated from feces of the Anser Albifrons in China.</title>
        <authorList>
            <person name="Liu Q."/>
        </authorList>
    </citation>
    <scope>NUCLEOTIDE SEQUENCE [LARGE SCALE GENOMIC DNA]</scope>
    <source>
        <strain evidence="2 3">4H37-19</strain>
    </source>
</reference>
<dbReference type="RefSeq" id="WP_187973840.1">
    <property type="nucleotide sequence ID" value="NZ_CP046884.1"/>
</dbReference>
<protein>
    <recommendedName>
        <fullName evidence="4">DUF2567 domain-containing protein</fullName>
    </recommendedName>
</protein>